<evidence type="ECO:0000313" key="7">
    <source>
        <dbReference type="EMBL" id="GAP29975.1"/>
    </source>
</evidence>
<gene>
    <name evidence="7" type="ORF">NSK11_contig00069-0021</name>
</gene>
<protein>
    <recommendedName>
        <fullName evidence="9">Metalloprotease</fullName>
    </recommendedName>
</protein>
<dbReference type="Proteomes" id="UP000037179">
    <property type="component" value="Unassembled WGS sequence"/>
</dbReference>
<dbReference type="Pfam" id="PF04228">
    <property type="entry name" value="Zn_peptidase"/>
    <property type="match status" value="1"/>
</dbReference>
<reference evidence="8" key="1">
    <citation type="submission" date="2015-07" db="EMBL/GenBank/DDBJ databases">
        <title>Nocardia seriolae U-1 whole genome shotgun sequence.</title>
        <authorList>
            <person name="Imajoh M."/>
            <person name="Fukumoto Y."/>
            <person name="Sukeda M."/>
            <person name="Yamane J."/>
            <person name="Yamasaki K."/>
            <person name="Shimizu M."/>
            <person name="Ohnishi K."/>
            <person name="Oshima S."/>
        </authorList>
    </citation>
    <scope>NUCLEOTIDE SEQUENCE [LARGE SCALE GENOMIC DNA]</scope>
    <source>
        <strain evidence="8">U-1</strain>
    </source>
</reference>
<feature type="transmembrane region" description="Helical" evidence="6">
    <location>
        <begin position="65"/>
        <end position="85"/>
    </location>
</feature>
<feature type="region of interest" description="Disordered" evidence="5">
    <location>
        <begin position="1"/>
        <end position="50"/>
    </location>
</feature>
<organism evidence="7 8">
    <name type="scientific">Nocardia seriolae</name>
    <dbReference type="NCBI Taxonomy" id="37332"/>
    <lineage>
        <taxon>Bacteria</taxon>
        <taxon>Bacillati</taxon>
        <taxon>Actinomycetota</taxon>
        <taxon>Actinomycetes</taxon>
        <taxon>Mycobacteriales</taxon>
        <taxon>Nocardiaceae</taxon>
        <taxon>Nocardia</taxon>
    </lineage>
</organism>
<reference evidence="7 8" key="2">
    <citation type="journal article" date="2016" name="Genome Announc.">
        <title>Draft Genome Sequence of Erythromycin- and Oxytetracycline-Sensitive Nocardia seriolae Strain U-1 (NBRC 110359).</title>
        <authorList>
            <person name="Imajoh M."/>
            <person name="Sukeda M."/>
            <person name="Shimizu M."/>
            <person name="Yamane J."/>
            <person name="Ohnishi K."/>
            <person name="Oshima S."/>
        </authorList>
    </citation>
    <scope>NUCLEOTIDE SEQUENCE [LARGE SCALE GENOMIC DNA]</scope>
    <source>
        <strain evidence="7 8">U-1</strain>
    </source>
</reference>
<dbReference type="GO" id="GO:0016020">
    <property type="term" value="C:membrane"/>
    <property type="evidence" value="ECO:0007669"/>
    <property type="project" value="UniProtKB-SubCell"/>
</dbReference>
<dbReference type="InterPro" id="IPR007343">
    <property type="entry name" value="Uncharacterised_pept_Zn_put"/>
</dbReference>
<keyword evidence="4 6" id="KW-0472">Membrane</keyword>
<sequence length="349" mass="37391">MPRPGYPQPGAAPRPGYPPQQGFPPPSGYGQAAPGYRAPMPPPAVAPPTGAIPMVRPAPPRRGRVGALLTILVLVVAAVLLRSAITTGLHTVTAGSNVKTTYSGDSGSENRGVQETANNPLLTNADYTLLPAKCAYTQWGTQVDVARKFFETAADCLHSAWKPLFDKMNLPFEEPKLKVSADTKGITTLCTGSSNNFAAFYCSADTTIYMPISQLQTDLFGNNWVVYLSVFAHEYGHHVQAQAGILGKVHNQRRDAGARSDLGLELSRRTELQAQCFDGMYLSSSNNGGSLTTAQIGVARNDAYHRGDAPGDMRDHGTAQNMGGWVEIGYDKDRAMQCNTFSVSASKVN</sequence>
<feature type="region of interest" description="Disordered" evidence="5">
    <location>
        <begin position="96"/>
        <end position="117"/>
    </location>
</feature>
<proteinExistence type="predicted"/>
<evidence type="ECO:0000256" key="5">
    <source>
        <dbReference type="SAM" id="MobiDB-lite"/>
    </source>
</evidence>
<keyword evidence="3 6" id="KW-1133">Transmembrane helix</keyword>
<feature type="compositionally biased region" description="Pro residues" evidence="5">
    <location>
        <begin position="1"/>
        <end position="27"/>
    </location>
</feature>
<evidence type="ECO:0008006" key="9">
    <source>
        <dbReference type="Google" id="ProtNLM"/>
    </source>
</evidence>
<dbReference type="RefSeq" id="WP_261772291.1">
    <property type="nucleotide sequence ID" value="NZ_AP017900.1"/>
</dbReference>
<dbReference type="PANTHER" id="PTHR30168:SF0">
    <property type="entry name" value="INNER MEMBRANE PROTEIN"/>
    <property type="match status" value="1"/>
</dbReference>
<evidence type="ECO:0000256" key="1">
    <source>
        <dbReference type="ARBA" id="ARBA00004167"/>
    </source>
</evidence>
<keyword evidence="8" id="KW-1185">Reference proteome</keyword>
<dbReference type="PANTHER" id="PTHR30168">
    <property type="entry name" value="PUTATIVE MEMBRANE PROTEIN YPFJ"/>
    <property type="match status" value="1"/>
</dbReference>
<evidence type="ECO:0000256" key="6">
    <source>
        <dbReference type="SAM" id="Phobius"/>
    </source>
</evidence>
<accession>A0ABC9YXN4</accession>
<evidence type="ECO:0000256" key="2">
    <source>
        <dbReference type="ARBA" id="ARBA00022692"/>
    </source>
</evidence>
<name>A0ABC9YXN4_9NOCA</name>
<dbReference type="AlphaFoldDB" id="A0ABC9YXN4"/>
<comment type="subcellular location">
    <subcellularLocation>
        <location evidence="1">Membrane</location>
        <topology evidence="1">Single-pass membrane protein</topology>
    </subcellularLocation>
</comment>
<dbReference type="EMBL" id="BBYQ01000069">
    <property type="protein sequence ID" value="GAP29975.1"/>
    <property type="molecule type" value="Genomic_DNA"/>
</dbReference>
<keyword evidence="2 6" id="KW-0812">Transmembrane</keyword>
<evidence type="ECO:0000313" key="8">
    <source>
        <dbReference type="Proteomes" id="UP000037179"/>
    </source>
</evidence>
<evidence type="ECO:0000256" key="3">
    <source>
        <dbReference type="ARBA" id="ARBA00022989"/>
    </source>
</evidence>
<comment type="caution">
    <text evidence="7">The sequence shown here is derived from an EMBL/GenBank/DDBJ whole genome shotgun (WGS) entry which is preliminary data.</text>
</comment>
<evidence type="ECO:0000256" key="4">
    <source>
        <dbReference type="ARBA" id="ARBA00023136"/>
    </source>
</evidence>